<evidence type="ECO:0000313" key="1">
    <source>
        <dbReference type="EMBL" id="SDT27043.1"/>
    </source>
</evidence>
<gene>
    <name evidence="1" type="ORF">SAMN04489834_3266</name>
</gene>
<protein>
    <submittedName>
        <fullName evidence="1">Uncharacterized protein</fullName>
    </submittedName>
</protein>
<sequence>MASMETTSARSYTAKLIDGPLEGKTISTAFLDSGEPQPLIAIPAESGGKRFSYARTAGLEFAGDSSELPTAVEYRYRETLFD</sequence>
<reference evidence="2" key="1">
    <citation type="submission" date="2016-10" db="EMBL/GenBank/DDBJ databases">
        <authorList>
            <person name="Varghese N."/>
            <person name="Submissions S."/>
        </authorList>
    </citation>
    <scope>NUCLEOTIDE SEQUENCE [LARGE SCALE GENOMIC DNA]</scope>
    <source>
        <strain evidence="2">DSM 21772</strain>
    </source>
</reference>
<evidence type="ECO:0000313" key="2">
    <source>
        <dbReference type="Proteomes" id="UP000181956"/>
    </source>
</evidence>
<dbReference type="Proteomes" id="UP000181956">
    <property type="component" value="Chromosome I"/>
</dbReference>
<name>A0A1H1Z099_9MICO</name>
<dbReference type="AlphaFoldDB" id="A0A1H1Z099"/>
<proteinExistence type="predicted"/>
<keyword evidence="2" id="KW-1185">Reference proteome</keyword>
<dbReference type="STRING" id="412690.SAMN04489834_3266"/>
<dbReference type="EMBL" id="LT629742">
    <property type="protein sequence ID" value="SDT27043.1"/>
    <property type="molecule type" value="Genomic_DNA"/>
</dbReference>
<accession>A0A1H1Z099</accession>
<organism evidence="1 2">
    <name type="scientific">Microterricola viridarii</name>
    <dbReference type="NCBI Taxonomy" id="412690"/>
    <lineage>
        <taxon>Bacteria</taxon>
        <taxon>Bacillati</taxon>
        <taxon>Actinomycetota</taxon>
        <taxon>Actinomycetes</taxon>
        <taxon>Micrococcales</taxon>
        <taxon>Microbacteriaceae</taxon>
        <taxon>Microterricola</taxon>
    </lineage>
</organism>